<feature type="chain" id="PRO_5013194941" description="Carboxylesterase type B domain-containing protein" evidence="1">
    <location>
        <begin position="19"/>
        <end position="133"/>
    </location>
</feature>
<dbReference type="EMBL" id="LIAE01006669">
    <property type="protein sequence ID" value="PAV86417.1"/>
    <property type="molecule type" value="Genomic_DNA"/>
</dbReference>
<gene>
    <name evidence="3" type="ORF">WR25_08555</name>
</gene>
<dbReference type="Gene3D" id="3.40.50.1820">
    <property type="entry name" value="alpha/beta hydrolase"/>
    <property type="match status" value="1"/>
</dbReference>
<dbReference type="InterPro" id="IPR002018">
    <property type="entry name" value="CarbesteraseB"/>
</dbReference>
<name>A0A2A2LK68_9BILA</name>
<dbReference type="AlphaFoldDB" id="A0A2A2LK68"/>
<dbReference type="InterPro" id="IPR029058">
    <property type="entry name" value="AB_hydrolase_fold"/>
</dbReference>
<dbReference type="OrthoDB" id="3200163at2759"/>
<accession>A0A2A2LK68</accession>
<evidence type="ECO:0000259" key="2">
    <source>
        <dbReference type="Pfam" id="PF00135"/>
    </source>
</evidence>
<feature type="signal peptide" evidence="1">
    <location>
        <begin position="1"/>
        <end position="18"/>
    </location>
</feature>
<keyword evidence="4" id="KW-1185">Reference proteome</keyword>
<dbReference type="SUPFAM" id="SSF53474">
    <property type="entry name" value="alpha/beta-Hydrolases"/>
    <property type="match status" value="1"/>
</dbReference>
<organism evidence="3 4">
    <name type="scientific">Diploscapter pachys</name>
    <dbReference type="NCBI Taxonomy" id="2018661"/>
    <lineage>
        <taxon>Eukaryota</taxon>
        <taxon>Metazoa</taxon>
        <taxon>Ecdysozoa</taxon>
        <taxon>Nematoda</taxon>
        <taxon>Chromadorea</taxon>
        <taxon>Rhabditida</taxon>
        <taxon>Rhabditina</taxon>
        <taxon>Rhabditomorpha</taxon>
        <taxon>Rhabditoidea</taxon>
        <taxon>Rhabditidae</taxon>
        <taxon>Diploscapter</taxon>
    </lineage>
</organism>
<evidence type="ECO:0000313" key="3">
    <source>
        <dbReference type="EMBL" id="PAV86417.1"/>
    </source>
</evidence>
<dbReference type="PANTHER" id="PTHR11559">
    <property type="entry name" value="CARBOXYLESTERASE"/>
    <property type="match status" value="1"/>
</dbReference>
<dbReference type="InterPro" id="IPR050309">
    <property type="entry name" value="Type-B_Carboxylest/Lipase"/>
</dbReference>
<keyword evidence="1" id="KW-0732">Signal</keyword>
<dbReference type="Proteomes" id="UP000218231">
    <property type="component" value="Unassembled WGS sequence"/>
</dbReference>
<feature type="domain" description="Carboxylesterase type B" evidence="2">
    <location>
        <begin position="28"/>
        <end position="117"/>
    </location>
</feature>
<evidence type="ECO:0000313" key="4">
    <source>
        <dbReference type="Proteomes" id="UP000218231"/>
    </source>
</evidence>
<proteinExistence type="predicted"/>
<reference evidence="3 4" key="1">
    <citation type="journal article" date="2017" name="Curr. Biol.">
        <title>Genome architecture and evolution of a unichromosomal asexual nematode.</title>
        <authorList>
            <person name="Fradin H."/>
            <person name="Zegar C."/>
            <person name="Gutwein M."/>
            <person name="Lucas J."/>
            <person name="Kovtun M."/>
            <person name="Corcoran D."/>
            <person name="Baugh L.R."/>
            <person name="Kiontke K."/>
            <person name="Gunsalus K."/>
            <person name="Fitch D.H."/>
            <person name="Piano F."/>
        </authorList>
    </citation>
    <scope>NUCLEOTIDE SEQUENCE [LARGE SCALE GENOMIC DNA]</scope>
    <source>
        <strain evidence="3">PF1309</strain>
    </source>
</reference>
<sequence length="133" mass="14947">MMIAHLSILLISIEAICCQTSRFPEFALVDISKGPIIGKLLKSYDNESAYTFLGIPLAKPTVGKLRFIRPQPVDSWKEPIYTTEFKNACMADARLTYKKLAGGPVSEDCLYMNVYTSHHCLHLASLSYKLFLL</sequence>
<protein>
    <recommendedName>
        <fullName evidence="2">Carboxylesterase type B domain-containing protein</fullName>
    </recommendedName>
</protein>
<dbReference type="Pfam" id="PF00135">
    <property type="entry name" value="COesterase"/>
    <property type="match status" value="1"/>
</dbReference>
<evidence type="ECO:0000256" key="1">
    <source>
        <dbReference type="SAM" id="SignalP"/>
    </source>
</evidence>
<comment type="caution">
    <text evidence="3">The sequence shown here is derived from an EMBL/GenBank/DDBJ whole genome shotgun (WGS) entry which is preliminary data.</text>
</comment>
<dbReference type="STRING" id="2018661.A0A2A2LK68"/>